<dbReference type="SUPFAM" id="SSF52980">
    <property type="entry name" value="Restriction endonuclease-like"/>
    <property type="match status" value="1"/>
</dbReference>
<evidence type="ECO:0000256" key="2">
    <source>
        <dbReference type="HAMAP-Rule" id="MF_00048"/>
    </source>
</evidence>
<dbReference type="InterPro" id="IPR003509">
    <property type="entry name" value="UPF0102_YraN-like"/>
</dbReference>
<dbReference type="InterPro" id="IPR011335">
    <property type="entry name" value="Restrct_endonuc-II-like"/>
</dbReference>
<name>A0A6M8UDH4_9GAMM</name>
<dbReference type="NCBIfam" id="TIGR00252">
    <property type="entry name" value="YraN family protein"/>
    <property type="match status" value="1"/>
</dbReference>
<accession>A0A6M8UDH4</accession>
<evidence type="ECO:0000313" key="3">
    <source>
        <dbReference type="EMBL" id="QKJ88768.1"/>
    </source>
</evidence>
<proteinExistence type="inferred from homology"/>
<dbReference type="NCBIfam" id="NF009150">
    <property type="entry name" value="PRK12497.1-3"/>
    <property type="match status" value="1"/>
</dbReference>
<keyword evidence="4" id="KW-1185">Reference proteome</keyword>
<gene>
    <name evidence="3" type="ORF">PMPD1_3857</name>
</gene>
<organism evidence="3 4">
    <name type="scientific">Paramixta manurensis</name>
    <dbReference type="NCBI Taxonomy" id="2740817"/>
    <lineage>
        <taxon>Bacteria</taxon>
        <taxon>Pseudomonadati</taxon>
        <taxon>Pseudomonadota</taxon>
        <taxon>Gammaproteobacteria</taxon>
        <taxon>Enterobacterales</taxon>
        <taxon>Erwiniaceae</taxon>
        <taxon>Paramixta</taxon>
    </lineage>
</organism>
<evidence type="ECO:0000313" key="4">
    <source>
        <dbReference type="Proteomes" id="UP000505325"/>
    </source>
</evidence>
<dbReference type="Pfam" id="PF02021">
    <property type="entry name" value="UPF0102"/>
    <property type="match status" value="1"/>
</dbReference>
<dbReference type="PANTHER" id="PTHR34039">
    <property type="entry name" value="UPF0102 PROTEIN YRAN"/>
    <property type="match status" value="1"/>
</dbReference>
<protein>
    <recommendedName>
        <fullName evidence="2">UPF0102 protein PMPD1_3857</fullName>
    </recommendedName>
</protein>
<dbReference type="GO" id="GO:0003676">
    <property type="term" value="F:nucleic acid binding"/>
    <property type="evidence" value="ECO:0007669"/>
    <property type="project" value="InterPro"/>
</dbReference>
<dbReference type="EMBL" id="CP054212">
    <property type="protein sequence ID" value="QKJ88768.1"/>
    <property type="molecule type" value="Genomic_DNA"/>
</dbReference>
<dbReference type="Gene3D" id="3.40.1350.10">
    <property type="match status" value="1"/>
</dbReference>
<sequence length="131" mass="14924">MEPVSPRANRSGLLSHQQTGARYESIARRHLEQAGLTFVAANVRYRVGEIDLVMREEARWVFVEVRYRRSGEFGGAPASVTWRKQRKLLRAAALWLASRNASFETTDCRFDVVAITGDRLEWLPDAFNADV</sequence>
<dbReference type="Proteomes" id="UP000505325">
    <property type="component" value="Chromosome"/>
</dbReference>
<dbReference type="HAMAP" id="MF_00048">
    <property type="entry name" value="UPF0102"/>
    <property type="match status" value="1"/>
</dbReference>
<dbReference type="InterPro" id="IPR011856">
    <property type="entry name" value="tRNA_endonuc-like_dom_sf"/>
</dbReference>
<dbReference type="AlphaFoldDB" id="A0A6M8UDH4"/>
<dbReference type="RefSeq" id="WP_173635610.1">
    <property type="nucleotide sequence ID" value="NZ_CP054212.1"/>
</dbReference>
<comment type="similarity">
    <text evidence="1 2">Belongs to the UPF0102 family.</text>
</comment>
<evidence type="ECO:0000256" key="1">
    <source>
        <dbReference type="ARBA" id="ARBA00006738"/>
    </source>
</evidence>
<dbReference type="PANTHER" id="PTHR34039:SF1">
    <property type="entry name" value="UPF0102 PROTEIN YRAN"/>
    <property type="match status" value="1"/>
</dbReference>
<dbReference type="KEGG" id="pmak:PMPD1_3857"/>
<reference evidence="3 4" key="1">
    <citation type="submission" date="2020-06" db="EMBL/GenBank/DDBJ databases">
        <title>Genome sequence of Paramixta manurensis strain PD-1.</title>
        <authorList>
            <person name="Lee C.W."/>
            <person name="Kim J."/>
        </authorList>
    </citation>
    <scope>NUCLEOTIDE SEQUENCE [LARGE SCALE GENOMIC DNA]</scope>
    <source>
        <strain evidence="3 4">PD-1</strain>
    </source>
</reference>